<name>X5DMW2_9CORY</name>
<feature type="transmembrane region" description="Helical" evidence="9">
    <location>
        <begin position="174"/>
        <end position="191"/>
    </location>
</feature>
<dbReference type="STRING" id="1404245.CGLY_00955"/>
<reference evidence="12 13" key="1">
    <citation type="journal article" date="2015" name="Int. J. Syst. Evol. Microbiol.">
        <title>Revisiting Corynebacterium glyciniphilum (ex Kubota et al., 1972) sp. nov., nom. rev., isolated from putrefied banana.</title>
        <authorList>
            <person name="Al-Dilaimi A."/>
            <person name="Bednarz H."/>
            <person name="Lomker A."/>
            <person name="Niehaus K."/>
            <person name="Kalinowski J."/>
            <person name="Ruckert C."/>
        </authorList>
    </citation>
    <scope>NUCLEOTIDE SEQUENCE [LARGE SCALE GENOMIC DNA]</scope>
    <source>
        <strain evidence="12">AJ 3170</strain>
    </source>
</reference>
<keyword evidence="7" id="KW-0067">ATP-binding</keyword>
<dbReference type="KEGG" id="cgy:CGLY_00955"/>
<dbReference type="eggNOG" id="COG4585">
    <property type="taxonomic scope" value="Bacteria"/>
</dbReference>
<dbReference type="Pfam" id="PF02518">
    <property type="entry name" value="HATPase_c"/>
    <property type="match status" value="1"/>
</dbReference>
<dbReference type="PANTHER" id="PTHR24421">
    <property type="entry name" value="NITRATE/NITRITE SENSOR PROTEIN NARX-RELATED"/>
    <property type="match status" value="1"/>
</dbReference>
<dbReference type="GO" id="GO:0005524">
    <property type="term" value="F:ATP binding"/>
    <property type="evidence" value="ECO:0007669"/>
    <property type="project" value="UniProtKB-KW"/>
</dbReference>
<keyword evidence="9" id="KW-1133">Transmembrane helix</keyword>
<keyword evidence="4" id="KW-0808">Transferase</keyword>
<keyword evidence="8" id="KW-0902">Two-component regulatory system</keyword>
<dbReference type="GO" id="GO:0016020">
    <property type="term" value="C:membrane"/>
    <property type="evidence" value="ECO:0007669"/>
    <property type="project" value="InterPro"/>
</dbReference>
<dbReference type="InterPro" id="IPR036890">
    <property type="entry name" value="HATPase_C_sf"/>
</dbReference>
<keyword evidence="3" id="KW-0597">Phosphoprotein</keyword>
<dbReference type="Pfam" id="PF07730">
    <property type="entry name" value="HisKA_3"/>
    <property type="match status" value="1"/>
</dbReference>
<dbReference type="GO" id="GO:0000155">
    <property type="term" value="F:phosphorelay sensor kinase activity"/>
    <property type="evidence" value="ECO:0007669"/>
    <property type="project" value="InterPro"/>
</dbReference>
<evidence type="ECO:0000256" key="9">
    <source>
        <dbReference type="SAM" id="Phobius"/>
    </source>
</evidence>
<keyword evidence="6 12" id="KW-0418">Kinase</keyword>
<dbReference type="InterPro" id="IPR011712">
    <property type="entry name" value="Sig_transdc_His_kin_sub3_dim/P"/>
</dbReference>
<comment type="catalytic activity">
    <reaction evidence="1">
        <text>ATP + protein L-histidine = ADP + protein N-phospho-L-histidine.</text>
        <dbReference type="EC" id="2.7.13.3"/>
    </reaction>
</comment>
<dbReference type="EMBL" id="CP006842">
    <property type="protein sequence ID" value="AHW62639.1"/>
    <property type="molecule type" value="Genomic_DNA"/>
</dbReference>
<dbReference type="InterPro" id="IPR003594">
    <property type="entry name" value="HATPase_dom"/>
</dbReference>
<feature type="domain" description="Histidine kinase/HSP90-like ATPase" evidence="10">
    <location>
        <begin position="335"/>
        <end position="422"/>
    </location>
</feature>
<dbReference type="Proteomes" id="UP000023703">
    <property type="component" value="Chromosome"/>
</dbReference>
<evidence type="ECO:0000259" key="10">
    <source>
        <dbReference type="Pfam" id="PF02518"/>
    </source>
</evidence>
<gene>
    <name evidence="12" type="ORF">CGLY_00955</name>
</gene>
<keyword evidence="5" id="KW-0547">Nucleotide-binding</keyword>
<dbReference type="AlphaFoldDB" id="X5DMW2"/>
<evidence type="ECO:0000256" key="7">
    <source>
        <dbReference type="ARBA" id="ARBA00022840"/>
    </source>
</evidence>
<dbReference type="Gene3D" id="1.20.5.1930">
    <property type="match status" value="1"/>
</dbReference>
<keyword evidence="9" id="KW-0472">Membrane</keyword>
<dbReference type="SUPFAM" id="SSF55874">
    <property type="entry name" value="ATPase domain of HSP90 chaperone/DNA topoisomerase II/histidine kinase"/>
    <property type="match status" value="1"/>
</dbReference>
<feature type="transmembrane region" description="Helical" evidence="9">
    <location>
        <begin position="27"/>
        <end position="52"/>
    </location>
</feature>
<dbReference type="HOGENOM" id="CLU_000445_20_2_11"/>
<evidence type="ECO:0000256" key="6">
    <source>
        <dbReference type="ARBA" id="ARBA00022777"/>
    </source>
</evidence>
<evidence type="ECO:0000256" key="2">
    <source>
        <dbReference type="ARBA" id="ARBA00012438"/>
    </source>
</evidence>
<dbReference type="CDD" id="cd16917">
    <property type="entry name" value="HATPase_UhpB-NarQ-NarX-like"/>
    <property type="match status" value="1"/>
</dbReference>
<evidence type="ECO:0000256" key="1">
    <source>
        <dbReference type="ARBA" id="ARBA00000085"/>
    </source>
</evidence>
<feature type="transmembrane region" description="Helical" evidence="9">
    <location>
        <begin position="64"/>
        <end position="86"/>
    </location>
</feature>
<evidence type="ECO:0000256" key="3">
    <source>
        <dbReference type="ARBA" id="ARBA00022553"/>
    </source>
</evidence>
<feature type="domain" description="Signal transduction histidine kinase subgroup 3 dimerisation and phosphoacceptor" evidence="11">
    <location>
        <begin position="234"/>
        <end position="300"/>
    </location>
</feature>
<dbReference type="GO" id="GO:0046983">
    <property type="term" value="F:protein dimerization activity"/>
    <property type="evidence" value="ECO:0007669"/>
    <property type="project" value="InterPro"/>
</dbReference>
<feature type="transmembrane region" description="Helical" evidence="9">
    <location>
        <begin position="124"/>
        <end position="154"/>
    </location>
</feature>
<evidence type="ECO:0000256" key="4">
    <source>
        <dbReference type="ARBA" id="ARBA00022679"/>
    </source>
</evidence>
<dbReference type="EC" id="2.7.13.3" evidence="2"/>
<sequence>MVGLAILRCRHHRRYDERMTGRWRGSFYMAAVCVRTLVAMTVVCVLLLPLGFGLSDSQWNAAGTGLLLVAGLAFLGGGLPLVALVLTRTDWAGANTLLDRPGDDGPAPRVTEPRTLVRPLAYTAVMLTLGGAAAVLVSLLVVGAGVALVTPLLVGVGDQAVIGPFTITTIPQSLTSAGLALVLFAALGIVAPRVARMHASFAVQILTRPEQRLHRDLSTTSRSRSRLVRAFDVERRRIERDLHDGVQPQLMSVSMALGLALDEMPPDAPGREDVLRAREQAGRTLETMRRFVRNIHPQVLTDHGLGAAVKELADSLTLSVATDDELGPRPSTDVESNLYFCVAELLTNVAKHSGATRAVIRLSRPDAHHIQVSIHDNGTGGAGARRHEGSGLDGIADRAAAFGGDVIIDSPPGGPTLVTVTVATEGEEHD</sequence>
<dbReference type="Gene3D" id="3.30.565.10">
    <property type="entry name" value="Histidine kinase-like ATPase, C-terminal domain"/>
    <property type="match status" value="1"/>
</dbReference>
<accession>X5DMW2</accession>
<organism evidence="12 13">
    <name type="scientific">Corynebacterium glyciniphilum AJ 3170</name>
    <dbReference type="NCBI Taxonomy" id="1404245"/>
    <lineage>
        <taxon>Bacteria</taxon>
        <taxon>Bacillati</taxon>
        <taxon>Actinomycetota</taxon>
        <taxon>Actinomycetes</taxon>
        <taxon>Mycobacteriales</taxon>
        <taxon>Corynebacteriaceae</taxon>
        <taxon>Corynebacterium</taxon>
    </lineage>
</organism>
<protein>
    <recommendedName>
        <fullName evidence="2">histidine kinase</fullName>
        <ecNumber evidence="2">2.7.13.3</ecNumber>
    </recommendedName>
</protein>
<keyword evidence="13" id="KW-1185">Reference proteome</keyword>
<proteinExistence type="predicted"/>
<evidence type="ECO:0000256" key="8">
    <source>
        <dbReference type="ARBA" id="ARBA00023012"/>
    </source>
</evidence>
<evidence type="ECO:0000313" key="12">
    <source>
        <dbReference type="EMBL" id="AHW62639.1"/>
    </source>
</evidence>
<evidence type="ECO:0000259" key="11">
    <source>
        <dbReference type="Pfam" id="PF07730"/>
    </source>
</evidence>
<dbReference type="PANTHER" id="PTHR24421:SF10">
    <property type="entry name" value="NITRATE_NITRITE SENSOR PROTEIN NARQ"/>
    <property type="match status" value="1"/>
</dbReference>
<keyword evidence="9" id="KW-0812">Transmembrane</keyword>
<evidence type="ECO:0000256" key="5">
    <source>
        <dbReference type="ARBA" id="ARBA00022741"/>
    </source>
</evidence>
<evidence type="ECO:0000313" key="13">
    <source>
        <dbReference type="Proteomes" id="UP000023703"/>
    </source>
</evidence>
<dbReference type="InterPro" id="IPR050482">
    <property type="entry name" value="Sensor_HK_TwoCompSys"/>
</dbReference>